<dbReference type="OrthoDB" id="9797568at2"/>
<dbReference type="InterPro" id="IPR038078">
    <property type="entry name" value="PhoU-like_sf"/>
</dbReference>
<dbReference type="Pfam" id="PF01865">
    <property type="entry name" value="PhoU_div"/>
    <property type="match status" value="1"/>
</dbReference>
<dbReference type="Proteomes" id="UP000236197">
    <property type="component" value="Unassembled WGS sequence"/>
</dbReference>
<dbReference type="AlphaFoldDB" id="A0A2K2UF67"/>
<dbReference type="EMBL" id="PPEK01000001">
    <property type="protein sequence ID" value="PNV68909.1"/>
    <property type="molecule type" value="Genomic_DNA"/>
</dbReference>
<keyword evidence="3" id="KW-1185">Reference proteome</keyword>
<gene>
    <name evidence="2" type="ORF">C2L71_00820</name>
</gene>
<accession>A0A2K2UF67</accession>
<dbReference type="Gene3D" id="1.20.58.220">
    <property type="entry name" value="Phosphate transport system protein phou homolog 2, domain 2"/>
    <property type="match status" value="1"/>
</dbReference>
<proteinExistence type="inferred from homology"/>
<name>A0A2K2UF67_9ACTN</name>
<dbReference type="InterPro" id="IPR052912">
    <property type="entry name" value="UPF0111_domain"/>
</dbReference>
<protein>
    <submittedName>
        <fullName evidence="2">DUF47 domain-containing protein</fullName>
    </submittedName>
</protein>
<sequence>MKNGKHGTDGAADYFNLFQKQSGAAVTVAGLLVKVIDDYASPESVHEHMERAHELENRSDEYCHQVYKRLARDFMTPIERDDIIDMTRELDDLIDRIEDVVLCFYMYDVQAMHAEARAFARLVKKSCKALDRAMGEFRNFKKSKEFKRLIIDVNTYEEEADRLFREVNRALYGDSGEEGKNLLVWSQIFGRMEQCCDACEHVADTMRGILLKNA</sequence>
<dbReference type="PANTHER" id="PTHR37298">
    <property type="entry name" value="UPF0111 PROTEIN YKAA"/>
    <property type="match status" value="1"/>
</dbReference>
<evidence type="ECO:0000313" key="2">
    <source>
        <dbReference type="EMBL" id="PNV68909.1"/>
    </source>
</evidence>
<comment type="similarity">
    <text evidence="1">Belongs to the UPF0111 family.</text>
</comment>
<organism evidence="2 3">
    <name type="scientific">Enteroscipio rubneri</name>
    <dbReference type="NCBI Taxonomy" id="2070686"/>
    <lineage>
        <taxon>Bacteria</taxon>
        <taxon>Bacillati</taxon>
        <taxon>Actinomycetota</taxon>
        <taxon>Coriobacteriia</taxon>
        <taxon>Eggerthellales</taxon>
        <taxon>Eggerthellaceae</taxon>
        <taxon>Enteroscipio</taxon>
    </lineage>
</organism>
<evidence type="ECO:0000256" key="1">
    <source>
        <dbReference type="ARBA" id="ARBA00008591"/>
    </source>
</evidence>
<reference evidence="3" key="1">
    <citation type="submission" date="2018-01" db="EMBL/GenBank/DDBJ databases">
        <title>Rubneribacter badeniensis gen. nov., sp. nov., and Colonibacter rubneri, gen. nov., sp. nov., WGS of new members of the Eggerthellaceae.</title>
        <authorList>
            <person name="Danylec N."/>
            <person name="Stoll D.A."/>
            <person name="Doetsch A."/>
            <person name="Kulling S.E."/>
            <person name="Huch M."/>
        </authorList>
    </citation>
    <scope>NUCLEOTIDE SEQUENCE [LARGE SCALE GENOMIC DNA]</scope>
    <source>
        <strain evidence="3">ResAG-96</strain>
    </source>
</reference>
<dbReference type="InterPro" id="IPR018445">
    <property type="entry name" value="Put_Phosphate_transp_reg"/>
</dbReference>
<comment type="caution">
    <text evidence="2">The sequence shown here is derived from an EMBL/GenBank/DDBJ whole genome shotgun (WGS) entry which is preliminary data.</text>
</comment>
<evidence type="ECO:0000313" key="3">
    <source>
        <dbReference type="Proteomes" id="UP000236197"/>
    </source>
</evidence>
<dbReference type="PANTHER" id="PTHR37298:SF1">
    <property type="entry name" value="UPF0111 PROTEIN YKAA"/>
    <property type="match status" value="1"/>
</dbReference>